<accession>A0A834SYM5</accession>
<dbReference type="EMBL" id="JAAIUW010000010">
    <property type="protein sequence ID" value="KAF7811647.1"/>
    <property type="molecule type" value="Genomic_DNA"/>
</dbReference>
<dbReference type="AlphaFoldDB" id="A0A834SYM5"/>
<comment type="caution">
    <text evidence="1">The sequence shown here is derived from an EMBL/GenBank/DDBJ whole genome shotgun (WGS) entry which is preliminary data.</text>
</comment>
<protein>
    <submittedName>
        <fullName evidence="1">Uncharacterized protein</fullName>
    </submittedName>
</protein>
<proteinExistence type="predicted"/>
<evidence type="ECO:0000313" key="2">
    <source>
        <dbReference type="Proteomes" id="UP000634136"/>
    </source>
</evidence>
<name>A0A834SYM5_9FABA</name>
<sequence>MVVRCPCFSISYSLSSSAKTKLDSSSVMVTKLDSSSTLHEEGRASDREEIPKHKTELGIPKMILASILF</sequence>
<gene>
    <name evidence="1" type="ORF">G2W53_032623</name>
</gene>
<evidence type="ECO:0000313" key="1">
    <source>
        <dbReference type="EMBL" id="KAF7811647.1"/>
    </source>
</evidence>
<reference evidence="1" key="1">
    <citation type="submission" date="2020-09" db="EMBL/GenBank/DDBJ databases">
        <title>Genome-Enabled Discovery of Anthraquinone Biosynthesis in Senna tora.</title>
        <authorList>
            <person name="Kang S.-H."/>
            <person name="Pandey R.P."/>
            <person name="Lee C.-M."/>
            <person name="Sim J.-S."/>
            <person name="Jeong J.-T."/>
            <person name="Choi B.-S."/>
            <person name="Jung M."/>
            <person name="Ginzburg D."/>
            <person name="Zhao K."/>
            <person name="Won S.Y."/>
            <person name="Oh T.-J."/>
            <person name="Yu Y."/>
            <person name="Kim N.-H."/>
            <person name="Lee O.R."/>
            <person name="Lee T.-H."/>
            <person name="Bashyal P."/>
            <person name="Kim T.-S."/>
            <person name="Lee W.-H."/>
            <person name="Kawkins C."/>
            <person name="Kim C.-K."/>
            <person name="Kim J.S."/>
            <person name="Ahn B.O."/>
            <person name="Rhee S.Y."/>
            <person name="Sohng J.K."/>
        </authorList>
    </citation>
    <scope>NUCLEOTIDE SEQUENCE</scope>
    <source>
        <tissue evidence="1">Leaf</tissue>
    </source>
</reference>
<keyword evidence="2" id="KW-1185">Reference proteome</keyword>
<organism evidence="1 2">
    <name type="scientific">Senna tora</name>
    <dbReference type="NCBI Taxonomy" id="362788"/>
    <lineage>
        <taxon>Eukaryota</taxon>
        <taxon>Viridiplantae</taxon>
        <taxon>Streptophyta</taxon>
        <taxon>Embryophyta</taxon>
        <taxon>Tracheophyta</taxon>
        <taxon>Spermatophyta</taxon>
        <taxon>Magnoliopsida</taxon>
        <taxon>eudicotyledons</taxon>
        <taxon>Gunneridae</taxon>
        <taxon>Pentapetalae</taxon>
        <taxon>rosids</taxon>
        <taxon>fabids</taxon>
        <taxon>Fabales</taxon>
        <taxon>Fabaceae</taxon>
        <taxon>Caesalpinioideae</taxon>
        <taxon>Cassia clade</taxon>
        <taxon>Senna</taxon>
    </lineage>
</organism>
<dbReference type="Proteomes" id="UP000634136">
    <property type="component" value="Unassembled WGS sequence"/>
</dbReference>